<reference evidence="2 3" key="1">
    <citation type="submission" date="2021-04" db="EMBL/GenBank/DDBJ databases">
        <authorList>
            <person name="Bliznina A."/>
        </authorList>
    </citation>
    <scope>NUCLEOTIDE SEQUENCE [LARGE SCALE GENOMIC DNA]</scope>
</reference>
<proteinExistence type="predicted"/>
<evidence type="ECO:0000256" key="1">
    <source>
        <dbReference type="SAM" id="MobiDB-lite"/>
    </source>
</evidence>
<protein>
    <submittedName>
        <fullName evidence="2">Oidioi.mRNA.OKI2018_I69.PAR.g11409.t1.cds</fullName>
    </submittedName>
</protein>
<sequence length="338" mass="38441">MLKRLLLQKIVRTAVDEEEIDFYDIFLSVRFGKSKVVYNLNEHGYFEADENKPQGVNQYVVFPKITEPKETAHSSSQTESIIPIQAAKLAESIRKTKISKKMESEAKKMKFQENPEKIDIKEEPTDEVEIMVVEEDEMAEESMIKSEPNEVIHVKSTPAKLGEKPCCPKYPVSKEDDEIDHAIRKRVNNICKFGEHLTKRGGRTQTSCGFCFAPVCRLHVYEVCPSCIIDKNLAPATQTDSVTLAENQHQKLTKQPQQIFRQVPATMKQSGNLLSQPKGIHLAIQPGNATIVQLQQTPLVRPLTISRQQLQQQPQLQPQSFILPKPYGENFRSEKSIE</sequence>
<dbReference type="EMBL" id="OU015568">
    <property type="protein sequence ID" value="CAG5086936.1"/>
    <property type="molecule type" value="Genomic_DNA"/>
</dbReference>
<accession>A0ABN7RVG5</accession>
<feature type="region of interest" description="Disordered" evidence="1">
    <location>
        <begin position="311"/>
        <end position="338"/>
    </location>
</feature>
<evidence type="ECO:0000313" key="3">
    <source>
        <dbReference type="Proteomes" id="UP001158576"/>
    </source>
</evidence>
<gene>
    <name evidence="2" type="ORF">OKIOD_LOCUS2967</name>
</gene>
<organism evidence="2 3">
    <name type="scientific">Oikopleura dioica</name>
    <name type="common">Tunicate</name>
    <dbReference type="NCBI Taxonomy" id="34765"/>
    <lineage>
        <taxon>Eukaryota</taxon>
        <taxon>Metazoa</taxon>
        <taxon>Chordata</taxon>
        <taxon>Tunicata</taxon>
        <taxon>Appendicularia</taxon>
        <taxon>Copelata</taxon>
        <taxon>Oikopleuridae</taxon>
        <taxon>Oikopleura</taxon>
    </lineage>
</organism>
<keyword evidence="3" id="KW-1185">Reference proteome</keyword>
<evidence type="ECO:0000313" key="2">
    <source>
        <dbReference type="EMBL" id="CAG5086936.1"/>
    </source>
</evidence>
<name>A0ABN7RVG5_OIKDI</name>
<dbReference type="Proteomes" id="UP001158576">
    <property type="component" value="Chromosome PAR"/>
</dbReference>